<proteinExistence type="predicted"/>
<evidence type="ECO:0000256" key="1">
    <source>
        <dbReference type="PROSITE-ProRule" id="PRU00409"/>
    </source>
</evidence>
<protein>
    <recommendedName>
        <fullName evidence="2">ATP-grasp domain-containing protein</fullName>
    </recommendedName>
</protein>
<organism evidence="3 4">
    <name type="scientific">Candidatus Azambacteria bacterium RIFCSPHIGHO2_01_FULL_40_24</name>
    <dbReference type="NCBI Taxonomy" id="1797301"/>
    <lineage>
        <taxon>Bacteria</taxon>
        <taxon>Candidatus Azamiibacteriota</taxon>
    </lineage>
</organism>
<dbReference type="Proteomes" id="UP000176431">
    <property type="component" value="Unassembled WGS sequence"/>
</dbReference>
<gene>
    <name evidence="3" type="ORF">A2819_03150</name>
</gene>
<dbReference type="GO" id="GO:0005524">
    <property type="term" value="F:ATP binding"/>
    <property type="evidence" value="ECO:0007669"/>
    <property type="project" value="UniProtKB-UniRule"/>
</dbReference>
<name>A0A1F5B3J3_9BACT</name>
<feature type="domain" description="ATP-grasp" evidence="2">
    <location>
        <begin position="161"/>
        <end position="358"/>
    </location>
</feature>
<dbReference type="Pfam" id="PF02786">
    <property type="entry name" value="CPSase_L_D2"/>
    <property type="match status" value="1"/>
</dbReference>
<dbReference type="InterPro" id="IPR011761">
    <property type="entry name" value="ATP-grasp"/>
</dbReference>
<comment type="caution">
    <text evidence="3">The sequence shown here is derived from an EMBL/GenBank/DDBJ whole genome shotgun (WGS) entry which is preliminary data.</text>
</comment>
<dbReference type="SUPFAM" id="SSF56059">
    <property type="entry name" value="Glutathione synthetase ATP-binding domain-like"/>
    <property type="match status" value="1"/>
</dbReference>
<dbReference type="AlphaFoldDB" id="A0A1F5B3J3"/>
<dbReference type="InterPro" id="IPR005479">
    <property type="entry name" value="CPAse_ATP-bd"/>
</dbReference>
<keyword evidence="1" id="KW-0067">ATP-binding</keyword>
<dbReference type="GO" id="GO:0046872">
    <property type="term" value="F:metal ion binding"/>
    <property type="evidence" value="ECO:0007669"/>
    <property type="project" value="InterPro"/>
</dbReference>
<accession>A0A1F5B3J3</accession>
<keyword evidence="1" id="KW-0547">Nucleotide-binding</keyword>
<sequence>MIYLLYFAIKIRQRLVYYTVIKLMSKNMHKIESYADLKKYMRTHPISACWYGPRSTDVSELDNLLNIEGVISCYGSDFPKNQPLLVNDIKGRRQKCSIDDLAGMLIADGKLPDFIEKNNITAILPYDSNPELEKFCETNHISLFSSPDKLKDELRDKTKIDDISRAIGLSTIPGIPGIIEDFEFEPLAKRFGLPLFLHFAEGAGGSGNRIVNTLGEFEKAKTEQRGKRLNAKKYFNGKTCTIDICVTPTAVICGTLEEELIGAEPLNSNSTEYVASSWFENNYSNEIRKRICEIGVALGELLRSRGFMGCFHPDFLVGDNDKIFLTELNMRFGGSCGAYTKIQIAEQQIPILAIHTLSFTNPNLRFDAEKINEKNLHPLNYALLVLKNNFRKPITIPCKYKSGLYSLSGDTIEFIGDTKFADFKNQDTILLIGLPDSDKDTVIEEGTFICEVMTRFPVSNSKSKLNSEGKILVEKIFSQLIV</sequence>
<evidence type="ECO:0000313" key="3">
    <source>
        <dbReference type="EMBL" id="OGD25192.1"/>
    </source>
</evidence>
<dbReference type="PROSITE" id="PS50975">
    <property type="entry name" value="ATP_GRASP"/>
    <property type="match status" value="1"/>
</dbReference>
<evidence type="ECO:0000313" key="4">
    <source>
        <dbReference type="Proteomes" id="UP000176431"/>
    </source>
</evidence>
<dbReference type="Gene3D" id="3.30.470.20">
    <property type="entry name" value="ATP-grasp fold, B domain"/>
    <property type="match status" value="1"/>
</dbReference>
<dbReference type="EMBL" id="MEYK01000019">
    <property type="protein sequence ID" value="OGD25192.1"/>
    <property type="molecule type" value="Genomic_DNA"/>
</dbReference>
<evidence type="ECO:0000259" key="2">
    <source>
        <dbReference type="PROSITE" id="PS50975"/>
    </source>
</evidence>
<reference evidence="3 4" key="1">
    <citation type="journal article" date="2016" name="Nat. Commun.">
        <title>Thousands of microbial genomes shed light on interconnected biogeochemical processes in an aquifer system.</title>
        <authorList>
            <person name="Anantharaman K."/>
            <person name="Brown C.T."/>
            <person name="Hug L.A."/>
            <person name="Sharon I."/>
            <person name="Castelle C.J."/>
            <person name="Probst A.J."/>
            <person name="Thomas B.C."/>
            <person name="Singh A."/>
            <person name="Wilkins M.J."/>
            <person name="Karaoz U."/>
            <person name="Brodie E.L."/>
            <person name="Williams K.H."/>
            <person name="Hubbard S.S."/>
            <person name="Banfield J.F."/>
        </authorList>
    </citation>
    <scope>NUCLEOTIDE SEQUENCE [LARGE SCALE GENOMIC DNA]</scope>
</reference>